<gene>
    <name evidence="3" type="ORF">SAMN05421762_2743</name>
</gene>
<feature type="chain" id="PRO_5014196759" description="LPXTG-motif cell wall anchor domain-containing protein" evidence="2">
    <location>
        <begin position="24"/>
        <end position="67"/>
    </location>
</feature>
<proteinExistence type="predicted"/>
<dbReference type="Proteomes" id="UP000231644">
    <property type="component" value="Unassembled WGS sequence"/>
</dbReference>
<reference evidence="3 4" key="1">
    <citation type="submission" date="2016-10" db="EMBL/GenBank/DDBJ databases">
        <authorList>
            <person name="de Groot N.N."/>
        </authorList>
    </citation>
    <scope>NUCLEOTIDE SEQUENCE [LARGE SCALE GENOMIC DNA]</scope>
    <source>
        <strain evidence="3 4">DSM 29619</strain>
    </source>
</reference>
<keyword evidence="1" id="KW-0472">Membrane</keyword>
<evidence type="ECO:0000256" key="1">
    <source>
        <dbReference type="SAM" id="Phobius"/>
    </source>
</evidence>
<keyword evidence="4" id="KW-1185">Reference proteome</keyword>
<keyword evidence="1" id="KW-1133">Transmembrane helix</keyword>
<evidence type="ECO:0000313" key="3">
    <source>
        <dbReference type="EMBL" id="SFC91895.1"/>
    </source>
</evidence>
<dbReference type="EMBL" id="FOLX01000001">
    <property type="protein sequence ID" value="SFC91895.1"/>
    <property type="molecule type" value="Genomic_DNA"/>
</dbReference>
<evidence type="ECO:0000256" key="2">
    <source>
        <dbReference type="SAM" id="SignalP"/>
    </source>
</evidence>
<sequence length="67" mass="7104">MKQTARYLCTLTVLLGFTGPALAHGVHAPVSDHGMAHFGAGLGLAALALAALIAWRQARRHSDEVRE</sequence>
<dbReference type="AlphaFoldDB" id="A0A1I1N388"/>
<name>A0A1I1N388_9RHOB</name>
<evidence type="ECO:0008006" key="5">
    <source>
        <dbReference type="Google" id="ProtNLM"/>
    </source>
</evidence>
<feature type="transmembrane region" description="Helical" evidence="1">
    <location>
        <begin position="35"/>
        <end position="55"/>
    </location>
</feature>
<keyword evidence="2" id="KW-0732">Signal</keyword>
<accession>A0A1I1N388</accession>
<keyword evidence="1" id="KW-0812">Transmembrane</keyword>
<feature type="signal peptide" evidence="2">
    <location>
        <begin position="1"/>
        <end position="23"/>
    </location>
</feature>
<organism evidence="3 4">
    <name type="scientific">Pseudooceanicola nitratireducens</name>
    <dbReference type="NCBI Taxonomy" id="517719"/>
    <lineage>
        <taxon>Bacteria</taxon>
        <taxon>Pseudomonadati</taxon>
        <taxon>Pseudomonadota</taxon>
        <taxon>Alphaproteobacteria</taxon>
        <taxon>Rhodobacterales</taxon>
        <taxon>Paracoccaceae</taxon>
        <taxon>Pseudooceanicola</taxon>
    </lineage>
</organism>
<evidence type="ECO:0000313" key="4">
    <source>
        <dbReference type="Proteomes" id="UP000231644"/>
    </source>
</evidence>
<protein>
    <recommendedName>
        <fullName evidence="5">LPXTG-motif cell wall anchor domain-containing protein</fullName>
    </recommendedName>
</protein>
<dbReference type="RefSeq" id="WP_093447011.1">
    <property type="nucleotide sequence ID" value="NZ_FNZG01000001.1"/>
</dbReference>
<dbReference type="STRING" id="517719.SAMN05421762_2743"/>